<dbReference type="AlphaFoldDB" id="A0A9P5NWY5"/>
<reference evidence="1" key="1">
    <citation type="submission" date="2020-11" db="EMBL/GenBank/DDBJ databases">
        <authorList>
            <consortium name="DOE Joint Genome Institute"/>
            <person name="Ahrendt S."/>
            <person name="Riley R."/>
            <person name="Andreopoulos W."/>
            <person name="LaButti K."/>
            <person name="Pangilinan J."/>
            <person name="Ruiz-duenas F.J."/>
            <person name="Barrasa J.M."/>
            <person name="Sanchez-Garcia M."/>
            <person name="Camarero S."/>
            <person name="Miyauchi S."/>
            <person name="Serrano A."/>
            <person name="Linde D."/>
            <person name="Babiker R."/>
            <person name="Drula E."/>
            <person name="Ayuso-Fernandez I."/>
            <person name="Pacheco R."/>
            <person name="Padilla G."/>
            <person name="Ferreira P."/>
            <person name="Barriuso J."/>
            <person name="Kellner H."/>
            <person name="Castanera R."/>
            <person name="Alfaro M."/>
            <person name="Ramirez L."/>
            <person name="Pisabarro A.G."/>
            <person name="Kuo A."/>
            <person name="Tritt A."/>
            <person name="Lipzen A."/>
            <person name="He G."/>
            <person name="Yan M."/>
            <person name="Ng V."/>
            <person name="Cullen D."/>
            <person name="Martin F."/>
            <person name="Rosso M.-N."/>
            <person name="Henrissat B."/>
            <person name="Hibbett D."/>
            <person name="Martinez A.T."/>
            <person name="Grigoriev I.V."/>
        </authorList>
    </citation>
    <scope>NUCLEOTIDE SEQUENCE</scope>
    <source>
        <strain evidence="1">AH 44721</strain>
    </source>
</reference>
<keyword evidence="2" id="KW-1185">Reference proteome</keyword>
<sequence>MPFPPHALPPNHPLAMTAAANGTPITMQHQIKKMQLPTATPQMQISSNGGMCPPGIPVTNLQPNGTIAHHVSPPHPLPVSIPQHLPPNGVNGVSQAAITMPHVDIQKPEVVSTPAIANGVTSIPQMEPNAEITANSVPP</sequence>
<comment type="caution">
    <text evidence="1">The sequence shown here is derived from an EMBL/GenBank/DDBJ whole genome shotgun (WGS) entry which is preliminary data.</text>
</comment>
<protein>
    <submittedName>
        <fullName evidence="1">Uncharacterized protein</fullName>
    </submittedName>
</protein>
<evidence type="ECO:0000313" key="2">
    <source>
        <dbReference type="Proteomes" id="UP000724874"/>
    </source>
</evidence>
<dbReference type="Proteomes" id="UP000724874">
    <property type="component" value="Unassembled WGS sequence"/>
</dbReference>
<gene>
    <name evidence="1" type="ORF">CPB84DRAFT_1742864</name>
</gene>
<evidence type="ECO:0000313" key="1">
    <source>
        <dbReference type="EMBL" id="KAF8911447.1"/>
    </source>
</evidence>
<name>A0A9P5NWY5_GYMJU</name>
<proteinExistence type="predicted"/>
<organism evidence="1 2">
    <name type="scientific">Gymnopilus junonius</name>
    <name type="common">Spectacular rustgill mushroom</name>
    <name type="synonym">Gymnopilus spectabilis subsp. junonius</name>
    <dbReference type="NCBI Taxonomy" id="109634"/>
    <lineage>
        <taxon>Eukaryota</taxon>
        <taxon>Fungi</taxon>
        <taxon>Dikarya</taxon>
        <taxon>Basidiomycota</taxon>
        <taxon>Agaricomycotina</taxon>
        <taxon>Agaricomycetes</taxon>
        <taxon>Agaricomycetidae</taxon>
        <taxon>Agaricales</taxon>
        <taxon>Agaricineae</taxon>
        <taxon>Hymenogastraceae</taxon>
        <taxon>Gymnopilus</taxon>
    </lineage>
</organism>
<dbReference type="EMBL" id="JADNYJ010000004">
    <property type="protein sequence ID" value="KAF8911447.1"/>
    <property type="molecule type" value="Genomic_DNA"/>
</dbReference>
<accession>A0A9P5NWY5</accession>